<dbReference type="Pfam" id="PF00913">
    <property type="entry name" value="Trypan_glycop"/>
    <property type="match status" value="1"/>
</dbReference>
<dbReference type="InterPro" id="IPR001812">
    <property type="entry name" value="Trypano_VSG_A_N_dom"/>
</dbReference>
<evidence type="ECO:0000256" key="3">
    <source>
        <dbReference type="ARBA" id="ARBA00022622"/>
    </source>
</evidence>
<dbReference type="SUPFAM" id="SSF58087">
    <property type="entry name" value="Variant surface glycoprotein (N-terminal domain)"/>
    <property type="match status" value="1"/>
</dbReference>
<proteinExistence type="predicted"/>
<keyword evidence="2" id="KW-1003">Cell membrane</keyword>
<dbReference type="VEuPathDB" id="TriTrypDB:Tb11.v5.0870"/>
<accession>M4T964</accession>
<keyword evidence="6" id="KW-0449">Lipoprotein</keyword>
<feature type="domain" description="Trypanosome variant surface glycoprotein A-type N-terminal" evidence="8">
    <location>
        <begin position="7"/>
        <end position="213"/>
    </location>
</feature>
<evidence type="ECO:0000256" key="4">
    <source>
        <dbReference type="ARBA" id="ARBA00023136"/>
    </source>
</evidence>
<sequence length="325" mass="34725">RKVPEVATPALIRLLRHEAKALEHKYQTLEETAPLAGSLSAQAAGAMDEAAATFYAATKNGGSGKYYLDQDGTANKLATATDLAGFMTEESAPVAAAADTAAVEVKPSDITTAAGTGSDCLLTQTDSNGGYINSDGMTTGIKWAGGLLTFSTNQLTNNPWTDTSAALATAPVLEQAARQLATISTKWSHTSAAIDNLLKLKKPTEQTFTDIETNENVLNPGGNDKALKVTKEQLEQIRQKVNNYREPLARDGKLDSSRNSFHLQELTTNTTVTIEKVTAECNKHTQGKQSYETKEEECNKAKDKKSECGKKTGCTYDGSKPAGKK</sequence>
<reference evidence="9" key="2">
    <citation type="journal article" date="2014" name="Mol. Biochem. Parasitol.">
        <title>Capturing the variant surface glycoprotein repertoire (the VSGnome) of Trypanosoma brucei Lister 427.</title>
        <authorList>
            <person name="Cross G.A."/>
            <person name="Kim H.S."/>
            <person name="Wickstead B."/>
        </authorList>
    </citation>
    <scope>NUCLEOTIDE SEQUENCE</scope>
    <source>
        <strain evidence="9">Lister 427</strain>
    </source>
</reference>
<evidence type="ECO:0000256" key="2">
    <source>
        <dbReference type="ARBA" id="ARBA00022475"/>
    </source>
</evidence>
<evidence type="ECO:0000256" key="1">
    <source>
        <dbReference type="ARBA" id="ARBA00004609"/>
    </source>
</evidence>
<dbReference type="EMBL" id="KC612004">
    <property type="protein sequence ID" value="AGH59435.1"/>
    <property type="molecule type" value="Genomic_DNA"/>
</dbReference>
<protein>
    <submittedName>
        <fullName evidence="9">Variant surface glycoprotein 3402</fullName>
    </submittedName>
</protein>
<evidence type="ECO:0000256" key="5">
    <source>
        <dbReference type="ARBA" id="ARBA00023180"/>
    </source>
</evidence>
<organism evidence="9">
    <name type="scientific">Trypanosoma brucei</name>
    <dbReference type="NCBI Taxonomy" id="5691"/>
    <lineage>
        <taxon>Eukaryota</taxon>
        <taxon>Discoba</taxon>
        <taxon>Euglenozoa</taxon>
        <taxon>Kinetoplastea</taxon>
        <taxon>Metakinetoplastina</taxon>
        <taxon>Trypanosomatida</taxon>
        <taxon>Trypanosomatidae</taxon>
        <taxon>Trypanosoma</taxon>
    </lineage>
</organism>
<evidence type="ECO:0000256" key="7">
    <source>
        <dbReference type="SAM" id="MobiDB-lite"/>
    </source>
</evidence>
<feature type="compositionally biased region" description="Basic and acidic residues" evidence="7">
    <location>
        <begin position="291"/>
        <end position="310"/>
    </location>
</feature>
<feature type="region of interest" description="Disordered" evidence="7">
    <location>
        <begin position="283"/>
        <end position="325"/>
    </location>
</feature>
<evidence type="ECO:0000259" key="8">
    <source>
        <dbReference type="Pfam" id="PF00913"/>
    </source>
</evidence>
<keyword evidence="4" id="KW-0472">Membrane</keyword>
<keyword evidence="3" id="KW-0336">GPI-anchor</keyword>
<evidence type="ECO:0000256" key="6">
    <source>
        <dbReference type="ARBA" id="ARBA00023288"/>
    </source>
</evidence>
<dbReference type="AlphaFoldDB" id="M4T964"/>
<dbReference type="VEuPathDB" id="TriTrypDB:Tb1125.Tb11.v5.0870"/>
<evidence type="ECO:0000313" key="9">
    <source>
        <dbReference type="EMBL" id="AGH59435.1"/>
    </source>
</evidence>
<comment type="subcellular location">
    <subcellularLocation>
        <location evidence="1">Cell membrane</location>
        <topology evidence="1">Lipid-anchor</topology>
        <topology evidence="1">GPI-anchor</topology>
    </subcellularLocation>
</comment>
<name>M4T964_9TRYP</name>
<dbReference type="GO" id="GO:0098552">
    <property type="term" value="C:side of membrane"/>
    <property type="evidence" value="ECO:0007669"/>
    <property type="project" value="UniProtKB-KW"/>
</dbReference>
<dbReference type="VEuPathDB" id="TriTrypDB:Tb427_000549700"/>
<feature type="non-terminal residue" evidence="9">
    <location>
        <position position="1"/>
    </location>
</feature>
<dbReference type="GO" id="GO:0042783">
    <property type="term" value="P:symbiont-mediated evasion of host immune response"/>
    <property type="evidence" value="ECO:0007669"/>
    <property type="project" value="InterPro"/>
</dbReference>
<keyword evidence="5" id="KW-0325">Glycoprotein</keyword>
<reference evidence="9" key="1">
    <citation type="submission" date="2013-02" db="EMBL/GenBank/DDBJ databases">
        <authorList>
            <person name="Cross G.A.M."/>
            <person name="Kim H.-S."/>
            <person name="Wickstead B."/>
        </authorList>
    </citation>
    <scope>NUCLEOTIDE SEQUENCE</scope>
    <source>
        <strain evidence="9">Lister 427</strain>
    </source>
</reference>
<dbReference type="Gene3D" id="3.90.150.10">
    <property type="entry name" value="Variant Surface Glycoprotein, subunit A domain 1"/>
    <property type="match status" value="1"/>
</dbReference>
<dbReference type="GO" id="GO:0005886">
    <property type="term" value="C:plasma membrane"/>
    <property type="evidence" value="ECO:0007669"/>
    <property type="project" value="UniProtKB-SubCell"/>
</dbReference>